<organism evidence="5 6">
    <name type="scientific">Echinicola jeungdonensis</name>
    <dbReference type="NCBI Taxonomy" id="709343"/>
    <lineage>
        <taxon>Bacteria</taxon>
        <taxon>Pseudomonadati</taxon>
        <taxon>Bacteroidota</taxon>
        <taxon>Cytophagia</taxon>
        <taxon>Cytophagales</taxon>
        <taxon>Cyclobacteriaceae</taxon>
        <taxon>Echinicola</taxon>
    </lineage>
</organism>
<reference evidence="5 6" key="1">
    <citation type="submission" date="2024-09" db="EMBL/GenBank/DDBJ databases">
        <authorList>
            <person name="Sun Q."/>
            <person name="Mori K."/>
        </authorList>
    </citation>
    <scope>NUCLEOTIDE SEQUENCE [LARGE SCALE GENOMIC DNA]</scope>
    <source>
        <strain evidence="5 6">CECT 7682</strain>
    </source>
</reference>
<comment type="cofactor">
    <cofactor evidence="4">
        <name>Fe(2+)</name>
        <dbReference type="ChEBI" id="CHEBI:29033"/>
    </cofactor>
    <text evidence="4">Binds 1 Fe(2+) ion.</text>
</comment>
<evidence type="ECO:0000313" key="5">
    <source>
        <dbReference type="EMBL" id="MFB9212896.1"/>
    </source>
</evidence>
<comment type="catalytic activity">
    <reaction evidence="4">
        <text>N-terminal N-formyl-L-methionyl-[peptide] + H2O = N-terminal L-methionyl-[peptide] + formate</text>
        <dbReference type="Rhea" id="RHEA:24420"/>
        <dbReference type="Rhea" id="RHEA-COMP:10639"/>
        <dbReference type="Rhea" id="RHEA-COMP:10640"/>
        <dbReference type="ChEBI" id="CHEBI:15377"/>
        <dbReference type="ChEBI" id="CHEBI:15740"/>
        <dbReference type="ChEBI" id="CHEBI:49298"/>
        <dbReference type="ChEBI" id="CHEBI:64731"/>
        <dbReference type="EC" id="3.5.1.88"/>
    </reaction>
</comment>
<comment type="caution">
    <text evidence="5">The sequence shown here is derived from an EMBL/GenBank/DDBJ whole genome shotgun (WGS) entry which is preliminary data.</text>
</comment>
<comment type="function">
    <text evidence="4">Removes the formyl group from the N-terminal Met of newly synthesized proteins. Requires at least a dipeptide for an efficient rate of reaction. N-terminal L-methionine is a prerequisite for activity but the enzyme has broad specificity at other positions.</text>
</comment>
<keyword evidence="6" id="KW-1185">Reference proteome</keyword>
<dbReference type="GO" id="GO:0042586">
    <property type="term" value="F:peptide deformylase activity"/>
    <property type="evidence" value="ECO:0007669"/>
    <property type="project" value="UniProtKB-EC"/>
</dbReference>
<keyword evidence="4" id="KW-0408">Iron</keyword>
<dbReference type="Gene3D" id="3.90.45.10">
    <property type="entry name" value="Peptide deformylase"/>
    <property type="match status" value="1"/>
</dbReference>
<dbReference type="PANTHER" id="PTHR10458:SF22">
    <property type="entry name" value="PEPTIDE DEFORMYLASE"/>
    <property type="match status" value="1"/>
</dbReference>
<gene>
    <name evidence="4 5" type="primary">def</name>
    <name evidence="5" type="ORF">ACFFUR_13860</name>
</gene>
<keyword evidence="4" id="KW-0648">Protein biosynthesis</keyword>
<evidence type="ECO:0000256" key="4">
    <source>
        <dbReference type="HAMAP-Rule" id="MF_00163"/>
    </source>
</evidence>
<feature type="active site" evidence="4">
    <location>
        <position position="140"/>
    </location>
</feature>
<evidence type="ECO:0000256" key="2">
    <source>
        <dbReference type="ARBA" id="ARBA00022723"/>
    </source>
</evidence>
<dbReference type="Pfam" id="PF01327">
    <property type="entry name" value="Pep_deformylase"/>
    <property type="match status" value="1"/>
</dbReference>
<sequence length="184" mass="21098">MIYPIVAYGNAILKKEAEEIKEGEALESMIADMFDTMDNASGVGLAAPQINKGVRLFVIDSNLMLDEDNEEKGVRRAFINPIILDEYGDDYSFEEGCLSIPDVRAEITRPETLTIEYFDENWELKEEEFSGMTARVIQHEYDHLEGILFVDYLKGLRKRMVKSKLLDVSKGKIPTDYRMIYPVK</sequence>
<dbReference type="EMBL" id="JBHMEW010000064">
    <property type="protein sequence ID" value="MFB9212896.1"/>
    <property type="molecule type" value="Genomic_DNA"/>
</dbReference>
<dbReference type="PIRSF" id="PIRSF004749">
    <property type="entry name" value="Pep_def"/>
    <property type="match status" value="1"/>
</dbReference>
<dbReference type="PANTHER" id="PTHR10458">
    <property type="entry name" value="PEPTIDE DEFORMYLASE"/>
    <property type="match status" value="1"/>
</dbReference>
<keyword evidence="3 4" id="KW-0378">Hydrolase</keyword>
<dbReference type="InterPro" id="IPR023635">
    <property type="entry name" value="Peptide_deformylase"/>
</dbReference>
<keyword evidence="2 4" id="KW-0479">Metal-binding</keyword>
<dbReference type="HAMAP" id="MF_00163">
    <property type="entry name" value="Pep_deformylase"/>
    <property type="match status" value="1"/>
</dbReference>
<dbReference type="InterPro" id="IPR036821">
    <property type="entry name" value="Peptide_deformylase_sf"/>
</dbReference>
<dbReference type="EC" id="3.5.1.88" evidence="4"/>
<evidence type="ECO:0000256" key="1">
    <source>
        <dbReference type="ARBA" id="ARBA00010759"/>
    </source>
</evidence>
<dbReference type="PRINTS" id="PR01576">
    <property type="entry name" value="PDEFORMYLASE"/>
</dbReference>
<dbReference type="CDD" id="cd00487">
    <property type="entry name" value="Pep_deformylase"/>
    <property type="match status" value="1"/>
</dbReference>
<feature type="binding site" evidence="4">
    <location>
        <position position="97"/>
    </location>
    <ligand>
        <name>Fe cation</name>
        <dbReference type="ChEBI" id="CHEBI:24875"/>
    </ligand>
</feature>
<dbReference type="Proteomes" id="UP001589654">
    <property type="component" value="Unassembled WGS sequence"/>
</dbReference>
<name>A0ABV5J7U7_9BACT</name>
<evidence type="ECO:0000256" key="3">
    <source>
        <dbReference type="ARBA" id="ARBA00022801"/>
    </source>
</evidence>
<accession>A0ABV5J7U7</accession>
<feature type="binding site" evidence="4">
    <location>
        <position position="139"/>
    </location>
    <ligand>
        <name>Fe cation</name>
        <dbReference type="ChEBI" id="CHEBI:24875"/>
    </ligand>
</feature>
<evidence type="ECO:0000313" key="6">
    <source>
        <dbReference type="Proteomes" id="UP001589654"/>
    </source>
</evidence>
<dbReference type="SUPFAM" id="SSF56420">
    <property type="entry name" value="Peptide deformylase"/>
    <property type="match status" value="1"/>
</dbReference>
<dbReference type="RefSeq" id="WP_290248075.1">
    <property type="nucleotide sequence ID" value="NZ_JAUFQT010000001.1"/>
</dbReference>
<protein>
    <recommendedName>
        <fullName evidence="4">Peptide deformylase</fullName>
        <shortName evidence="4">PDF</shortName>
        <ecNumber evidence="4">3.5.1.88</ecNumber>
    </recommendedName>
    <alternativeName>
        <fullName evidence="4">Polypeptide deformylase</fullName>
    </alternativeName>
</protein>
<proteinExistence type="inferred from homology"/>
<comment type="similarity">
    <text evidence="1 4">Belongs to the polypeptide deformylase family.</text>
</comment>
<dbReference type="NCBIfam" id="TIGR00079">
    <property type="entry name" value="pept_deformyl"/>
    <property type="match status" value="1"/>
</dbReference>
<dbReference type="NCBIfam" id="NF001159">
    <property type="entry name" value="PRK00150.1-3"/>
    <property type="match status" value="1"/>
</dbReference>
<feature type="binding site" evidence="4">
    <location>
        <position position="143"/>
    </location>
    <ligand>
        <name>Fe cation</name>
        <dbReference type="ChEBI" id="CHEBI:24875"/>
    </ligand>
</feature>